<dbReference type="EMBL" id="CAKOGP040001335">
    <property type="protein sequence ID" value="CAJ1945215.1"/>
    <property type="molecule type" value="Genomic_DNA"/>
</dbReference>
<organism evidence="2 3">
    <name type="scientific">Cylindrotheca closterium</name>
    <dbReference type="NCBI Taxonomy" id="2856"/>
    <lineage>
        <taxon>Eukaryota</taxon>
        <taxon>Sar</taxon>
        <taxon>Stramenopiles</taxon>
        <taxon>Ochrophyta</taxon>
        <taxon>Bacillariophyta</taxon>
        <taxon>Bacillariophyceae</taxon>
        <taxon>Bacillariophycidae</taxon>
        <taxon>Bacillariales</taxon>
        <taxon>Bacillariaceae</taxon>
        <taxon>Cylindrotheca</taxon>
    </lineage>
</organism>
<name>A0AAD2CTL4_9STRA</name>
<comment type="caution">
    <text evidence="2">The sequence shown here is derived from an EMBL/GenBank/DDBJ whole genome shotgun (WGS) entry which is preliminary data.</text>
</comment>
<feature type="region of interest" description="Disordered" evidence="1">
    <location>
        <begin position="62"/>
        <end position="139"/>
    </location>
</feature>
<evidence type="ECO:0000256" key="1">
    <source>
        <dbReference type="SAM" id="MobiDB-lite"/>
    </source>
</evidence>
<feature type="compositionally biased region" description="Basic residues" evidence="1">
    <location>
        <begin position="67"/>
        <end position="78"/>
    </location>
</feature>
<keyword evidence="3" id="KW-1185">Reference proteome</keyword>
<accession>A0AAD2CTL4</accession>
<gene>
    <name evidence="2" type="ORF">CYCCA115_LOCUS9359</name>
</gene>
<sequence length="284" mass="32475">MADYGYEDAAPDVAATNMKELGYEDAAPDVASNNMNDLGYEAASPDVAATKQVSAGFDLSLDDAKPKKTKKPKQKKGLFHSFQMAMGDSHRERQERGRTGRTPRRSSLKQEGKPRRSSIGYKGEIDVMLPGKSRPTRRRRSISFDQDNIFDIEPVTDMNPDKKEMWFQDEEYDVMQQKAEMTSQFVMMGGEAMAKKKNIETRGLEKLYDYENVAENQQMAYRSVFLEQGFQREEGEYNDEVVSCLYRVASMKSQANALARANADEADIEEYTRETRRRIRRSSM</sequence>
<reference evidence="2" key="1">
    <citation type="submission" date="2023-08" db="EMBL/GenBank/DDBJ databases">
        <authorList>
            <person name="Audoor S."/>
            <person name="Bilcke G."/>
        </authorList>
    </citation>
    <scope>NUCLEOTIDE SEQUENCE</scope>
</reference>
<dbReference type="Proteomes" id="UP001295423">
    <property type="component" value="Unassembled WGS sequence"/>
</dbReference>
<evidence type="ECO:0000313" key="2">
    <source>
        <dbReference type="EMBL" id="CAJ1945215.1"/>
    </source>
</evidence>
<proteinExistence type="predicted"/>
<evidence type="ECO:0000313" key="3">
    <source>
        <dbReference type="Proteomes" id="UP001295423"/>
    </source>
</evidence>
<dbReference type="AlphaFoldDB" id="A0AAD2CTL4"/>
<feature type="compositionally biased region" description="Basic and acidic residues" evidence="1">
    <location>
        <begin position="88"/>
        <end position="98"/>
    </location>
</feature>
<protein>
    <submittedName>
        <fullName evidence="2">Uncharacterized protein</fullName>
    </submittedName>
</protein>